<dbReference type="PROSITE" id="PS51257">
    <property type="entry name" value="PROKAR_LIPOPROTEIN"/>
    <property type="match status" value="1"/>
</dbReference>
<dbReference type="SUPFAM" id="SSF53474">
    <property type="entry name" value="alpha/beta-Hydrolases"/>
    <property type="match status" value="1"/>
</dbReference>
<evidence type="ECO:0008006" key="4">
    <source>
        <dbReference type="Google" id="ProtNLM"/>
    </source>
</evidence>
<evidence type="ECO:0000313" key="3">
    <source>
        <dbReference type="Proteomes" id="UP000678374"/>
    </source>
</evidence>
<name>A0A941BRV4_9BURK</name>
<evidence type="ECO:0000313" key="2">
    <source>
        <dbReference type="EMBL" id="MBQ0960885.1"/>
    </source>
</evidence>
<dbReference type="EMBL" id="JAGQDE010000019">
    <property type="protein sequence ID" value="MBQ0960885.1"/>
    <property type="molecule type" value="Genomic_DNA"/>
</dbReference>
<protein>
    <recommendedName>
        <fullName evidence="4">Alpha/beta hydrolase</fullName>
    </recommendedName>
</protein>
<comment type="caution">
    <text evidence="2">The sequence shown here is derived from an EMBL/GenBank/DDBJ whole genome shotgun (WGS) entry which is preliminary data.</text>
</comment>
<keyword evidence="3" id="KW-1185">Reference proteome</keyword>
<accession>A0A941BRV4</accession>
<keyword evidence="1" id="KW-0732">Signal</keyword>
<dbReference type="Gene3D" id="3.40.50.1820">
    <property type="entry name" value="alpha/beta hydrolase"/>
    <property type="match status" value="1"/>
</dbReference>
<feature type="chain" id="PRO_5037184705" description="Alpha/beta hydrolase" evidence="1">
    <location>
        <begin position="17"/>
        <end position="440"/>
    </location>
</feature>
<dbReference type="AlphaFoldDB" id="A0A941BRV4"/>
<dbReference type="RefSeq" id="WP_210803561.1">
    <property type="nucleotide sequence ID" value="NZ_JAGQDE010000019.1"/>
</dbReference>
<proteinExistence type="predicted"/>
<dbReference type="InterPro" id="IPR029058">
    <property type="entry name" value="AB_hydrolase_fold"/>
</dbReference>
<reference evidence="2" key="1">
    <citation type="submission" date="2021-04" db="EMBL/GenBank/DDBJ databases">
        <title>The genome sequence of Ideonella sp. 4Y11.</title>
        <authorList>
            <person name="Liu Y."/>
        </authorList>
    </citation>
    <scope>NUCLEOTIDE SEQUENCE</scope>
    <source>
        <strain evidence="2">4Y11</strain>
    </source>
</reference>
<feature type="signal peptide" evidence="1">
    <location>
        <begin position="1"/>
        <end position="16"/>
    </location>
</feature>
<gene>
    <name evidence="2" type="ORF">KAK06_18160</name>
</gene>
<dbReference type="Proteomes" id="UP000678374">
    <property type="component" value="Unassembled WGS sequence"/>
</dbReference>
<evidence type="ECO:0000256" key="1">
    <source>
        <dbReference type="SAM" id="SignalP"/>
    </source>
</evidence>
<sequence>MTIRPTALLMPALLLAACRSTPPLPPEPAPQALACPDGLPTGSRCLGGRDSAGAHILIALPPGWTAASGDLVVHAHGGPLLGEPRAERVAEDLHRWSIAVRAGYAWAGSSFAQGGVQVLAAAEDTERLRRLFVTHVGQPRRTLLHGQSWGASVAARLAERQPSAYDGVLLSSGVLGGGSRSYDFRLDLRVVYQQLCGNHPRPDEPPYPLWMGQPAGSPMKQADLAARTRECLGLGLPAAQRSAEQAARLKTLTSVIRIQERSVQGHLNWATFHFADIARRSGEQPVFGNEGVRYQGSTDDDALNAAVLRYRADPKARARFAADTDPTGRIAAPVLTVHARQDPVAFPELSGEFGRTMARAGQADHLVQVYTDHSEHSYLADPVYVALLEALQAWVDRGVKPAPATVAARCEAARTRFPGECRMLPDWTPPPLDTRVPARD</sequence>
<organism evidence="2 3">
    <name type="scientific">Ideonella aquatica</name>
    <dbReference type="NCBI Taxonomy" id="2824119"/>
    <lineage>
        <taxon>Bacteria</taxon>
        <taxon>Pseudomonadati</taxon>
        <taxon>Pseudomonadota</taxon>
        <taxon>Betaproteobacteria</taxon>
        <taxon>Burkholderiales</taxon>
        <taxon>Sphaerotilaceae</taxon>
        <taxon>Ideonella</taxon>
    </lineage>
</organism>